<evidence type="ECO:0000256" key="1">
    <source>
        <dbReference type="SAM" id="Phobius"/>
    </source>
</evidence>
<dbReference type="Pfam" id="PF09624">
    <property type="entry name" value="DUF2393"/>
    <property type="match status" value="1"/>
</dbReference>
<proteinExistence type="predicted"/>
<name>A0A7M1B9T3_9BACT</name>
<accession>A0A7M1B9T3</accession>
<sequence length="170" mass="19676">MKIKLQNFIDGLIPYDYILFGSVIALFVLFIILAVLLRRKLTLAIFFVLLAFAVFLLGPTLGYMQMHKFLFKNHTELVSQKKLNFSQAVVVKGTITNDSKFDFKSCKITANVYKVTANKYKNYIYRLKPFAKMSIVEEDIKKGQTKEFKIIVEPFTYKRDYNISLGANCK</sequence>
<dbReference type="AlphaFoldDB" id="A0A7M1B9T3"/>
<gene>
    <name evidence="2" type="ORF">FM071_08835</name>
</gene>
<organism evidence="2 3">
    <name type="scientific">Sulfurimonas paralvinellae</name>
    <dbReference type="NCBI Taxonomy" id="317658"/>
    <lineage>
        <taxon>Bacteria</taxon>
        <taxon>Pseudomonadati</taxon>
        <taxon>Campylobacterota</taxon>
        <taxon>Epsilonproteobacteria</taxon>
        <taxon>Campylobacterales</taxon>
        <taxon>Sulfurimonadaceae</taxon>
        <taxon>Sulfurimonas</taxon>
    </lineage>
</organism>
<dbReference type="EMBL" id="CP041406">
    <property type="protein sequence ID" value="QOP46391.1"/>
    <property type="molecule type" value="Genomic_DNA"/>
</dbReference>
<feature type="transmembrane region" description="Helical" evidence="1">
    <location>
        <begin position="12"/>
        <end position="37"/>
    </location>
</feature>
<dbReference type="Proteomes" id="UP000593580">
    <property type="component" value="Chromosome"/>
</dbReference>
<keyword evidence="3" id="KW-1185">Reference proteome</keyword>
<keyword evidence="1" id="KW-0812">Transmembrane</keyword>
<evidence type="ECO:0000313" key="3">
    <source>
        <dbReference type="Proteomes" id="UP000593580"/>
    </source>
</evidence>
<evidence type="ECO:0000313" key="2">
    <source>
        <dbReference type="EMBL" id="QOP46391.1"/>
    </source>
</evidence>
<keyword evidence="1" id="KW-1133">Transmembrane helix</keyword>
<dbReference type="InterPro" id="IPR013417">
    <property type="entry name" value="CHP02588"/>
</dbReference>
<keyword evidence="1" id="KW-0472">Membrane</keyword>
<reference evidence="2 3" key="1">
    <citation type="submission" date="2019-07" db="EMBL/GenBank/DDBJ databases">
        <title>Sulfurimonas paralvinellae sp. nov., a novel mesophilic, hydrogen- and sulfur-oxidizing chemolithoautotroph within the Epsilonproteo- bacteria isolated from a deep-sea hydrothermal vent polychaete nest, reclassification of Thiomicrospira denitrificans as Sulfurimonas denitrificans comb. nov. and emended description of the genus Sulfurimonas.</title>
        <authorList>
            <person name="Wang S."/>
            <person name="Jiang L."/>
            <person name="Shao Z."/>
        </authorList>
    </citation>
    <scope>NUCLEOTIDE SEQUENCE [LARGE SCALE GENOMIC DNA]</scope>
    <source>
        <strain evidence="2 3">GO25</strain>
    </source>
</reference>
<dbReference type="KEGG" id="spal:FM071_08835"/>
<feature type="transmembrane region" description="Helical" evidence="1">
    <location>
        <begin position="43"/>
        <end position="64"/>
    </location>
</feature>
<dbReference type="RefSeq" id="WP_193110650.1">
    <property type="nucleotide sequence ID" value="NZ_CP041406.1"/>
</dbReference>
<protein>
    <submittedName>
        <fullName evidence="2">DUF2393 domain-containing protein</fullName>
    </submittedName>
</protein>